<evidence type="ECO:0000313" key="1">
    <source>
        <dbReference type="EMBL" id="JAB97649.1"/>
    </source>
</evidence>
<protein>
    <submittedName>
        <fullName evidence="1">Uncharacterized protein</fullName>
    </submittedName>
</protein>
<sequence length="100" mass="10177">MPFVLKRIDGRAADVDGSDDSTLNGVVRALGRNAVSGRGGGGGGGGADVTETVTGVGEVTSDGTGEVFVGAGCCSLRLSKTSRFDQLKISFSWIKSSQHE</sequence>
<reference evidence="1" key="2">
    <citation type="journal article" date="2014" name="BMC Genomics">
        <title>A genomic perspective to assessing quality of mass-reared SIT flies used in Mediterranean fruit fly (Ceratitis capitata) eradication in California.</title>
        <authorList>
            <person name="Calla B."/>
            <person name="Hall B."/>
            <person name="Hou S."/>
            <person name="Geib S.M."/>
        </authorList>
    </citation>
    <scope>NUCLEOTIDE SEQUENCE</scope>
</reference>
<proteinExistence type="evidence at transcript level"/>
<dbReference type="EMBL" id="GAMC01008906">
    <property type="protein sequence ID" value="JAB97649.1"/>
    <property type="molecule type" value="mRNA"/>
</dbReference>
<feature type="non-terminal residue" evidence="1">
    <location>
        <position position="100"/>
    </location>
</feature>
<dbReference type="AlphaFoldDB" id="W8C5S5"/>
<name>W8C5S5_CERCA</name>
<organism evidence="1">
    <name type="scientific">Ceratitis capitata</name>
    <name type="common">Mediterranean fruit fly</name>
    <name type="synonym">Tephritis capitata</name>
    <dbReference type="NCBI Taxonomy" id="7213"/>
    <lineage>
        <taxon>Eukaryota</taxon>
        <taxon>Metazoa</taxon>
        <taxon>Ecdysozoa</taxon>
        <taxon>Arthropoda</taxon>
        <taxon>Hexapoda</taxon>
        <taxon>Insecta</taxon>
        <taxon>Pterygota</taxon>
        <taxon>Neoptera</taxon>
        <taxon>Endopterygota</taxon>
        <taxon>Diptera</taxon>
        <taxon>Brachycera</taxon>
        <taxon>Muscomorpha</taxon>
        <taxon>Tephritoidea</taxon>
        <taxon>Tephritidae</taxon>
        <taxon>Ceratitis</taxon>
        <taxon>Ceratitis</taxon>
    </lineage>
</organism>
<accession>W8C5S5</accession>
<reference evidence="1" key="1">
    <citation type="submission" date="2013-07" db="EMBL/GenBank/DDBJ databases">
        <authorList>
            <person name="Geib S."/>
        </authorList>
    </citation>
    <scope>NUCLEOTIDE SEQUENCE</scope>
</reference>